<feature type="domain" description="Helicase C-terminal" evidence="11">
    <location>
        <begin position="239"/>
        <end position="379"/>
    </location>
</feature>
<proteinExistence type="inferred from homology"/>
<evidence type="ECO:0000256" key="4">
    <source>
        <dbReference type="ARBA" id="ARBA00022806"/>
    </source>
</evidence>
<dbReference type="InterPro" id="IPR003593">
    <property type="entry name" value="AAA+_ATPase"/>
</dbReference>
<keyword evidence="3 12" id="KW-0378">Hydrolase</keyword>
<gene>
    <name evidence="12" type="primary">dbpA_2</name>
    <name evidence="12" type="ORF">McpCs1_14970</name>
</gene>
<keyword evidence="8" id="KW-0413">Isomerase</keyword>
<keyword evidence="7" id="KW-0234">DNA repair</keyword>
<evidence type="ECO:0000256" key="6">
    <source>
        <dbReference type="ARBA" id="ARBA00023125"/>
    </source>
</evidence>
<dbReference type="GO" id="GO:0005524">
    <property type="term" value="F:ATP binding"/>
    <property type="evidence" value="ECO:0007669"/>
    <property type="project" value="UniProtKB-KW"/>
</dbReference>
<dbReference type="InterPro" id="IPR001650">
    <property type="entry name" value="Helicase_C-like"/>
</dbReference>
<evidence type="ECO:0000256" key="7">
    <source>
        <dbReference type="ARBA" id="ARBA00023204"/>
    </source>
</evidence>
<dbReference type="SUPFAM" id="SSF52540">
    <property type="entry name" value="P-loop containing nucleoside triphosphate hydrolases"/>
    <property type="match status" value="1"/>
</dbReference>
<keyword evidence="5" id="KW-0067">ATP-binding</keyword>
<dbReference type="SMART" id="SM00490">
    <property type="entry name" value="HELICc"/>
    <property type="match status" value="1"/>
</dbReference>
<dbReference type="InterPro" id="IPR011545">
    <property type="entry name" value="DEAD/DEAH_box_helicase_dom"/>
</dbReference>
<feature type="domain" description="Helicase ATP-binding" evidence="10">
    <location>
        <begin position="36"/>
        <end position="213"/>
    </location>
</feature>
<dbReference type="EC" id="3.6.4.13" evidence="12"/>
<dbReference type="EMBL" id="JAWDKB010000006">
    <property type="protein sequence ID" value="MDV0444101.1"/>
    <property type="molecule type" value="Genomic_DNA"/>
</dbReference>
<evidence type="ECO:0000256" key="2">
    <source>
        <dbReference type="ARBA" id="ARBA00022763"/>
    </source>
</evidence>
<dbReference type="Gene3D" id="3.40.50.300">
    <property type="entry name" value="P-loop containing nucleotide triphosphate hydrolases"/>
    <property type="match status" value="2"/>
</dbReference>
<dbReference type="InterPro" id="IPR052511">
    <property type="entry name" value="ATP-dep_Helicase"/>
</dbReference>
<protein>
    <submittedName>
        <fullName evidence="12">ATP-dependent RNA helicase DbpA</fullName>
        <ecNumber evidence="12">3.6.4.13</ecNumber>
    </submittedName>
</protein>
<evidence type="ECO:0000313" key="13">
    <source>
        <dbReference type="Proteomes" id="UP001283212"/>
    </source>
</evidence>
<dbReference type="PANTHER" id="PTHR47962:SF5">
    <property type="entry name" value="ATP-DEPENDENT HELICASE LHR-RELATED"/>
    <property type="match status" value="1"/>
</dbReference>
<evidence type="ECO:0000259" key="10">
    <source>
        <dbReference type="PROSITE" id="PS51192"/>
    </source>
</evidence>
<keyword evidence="13" id="KW-1185">Reference proteome</keyword>
<keyword evidence="2" id="KW-0227">DNA damage</keyword>
<evidence type="ECO:0000256" key="8">
    <source>
        <dbReference type="ARBA" id="ARBA00023235"/>
    </source>
</evidence>
<dbReference type="GO" id="GO:0003724">
    <property type="term" value="F:RNA helicase activity"/>
    <property type="evidence" value="ECO:0007669"/>
    <property type="project" value="UniProtKB-EC"/>
</dbReference>
<dbReference type="PIRSF" id="PIRSF037307">
    <property type="entry name" value="Lhr-like_helic_prd"/>
    <property type="match status" value="1"/>
</dbReference>
<dbReference type="PANTHER" id="PTHR47962">
    <property type="entry name" value="ATP-DEPENDENT HELICASE LHR-RELATED-RELATED"/>
    <property type="match status" value="1"/>
</dbReference>
<dbReference type="AlphaFoldDB" id="A0AAE4MH18"/>
<dbReference type="Pfam" id="PF19306">
    <property type="entry name" value="WHD_Lhr"/>
    <property type="match status" value="1"/>
</dbReference>
<dbReference type="GO" id="GO:0003677">
    <property type="term" value="F:DNA binding"/>
    <property type="evidence" value="ECO:0007669"/>
    <property type="project" value="UniProtKB-KW"/>
</dbReference>
<dbReference type="RefSeq" id="WP_338096605.1">
    <property type="nucleotide sequence ID" value="NZ_JAWDKB010000006.1"/>
</dbReference>
<dbReference type="GO" id="GO:0016887">
    <property type="term" value="F:ATP hydrolysis activity"/>
    <property type="evidence" value="ECO:0007669"/>
    <property type="project" value="TreeGrafter"/>
</dbReference>
<dbReference type="InterPro" id="IPR027417">
    <property type="entry name" value="P-loop_NTPase"/>
</dbReference>
<dbReference type="InterPro" id="IPR013701">
    <property type="entry name" value="Lhr-like_DEAD/DEAH_assoc"/>
</dbReference>
<dbReference type="InterPro" id="IPR014001">
    <property type="entry name" value="Helicase_ATP-bd"/>
</dbReference>
<dbReference type="Pfam" id="PF00271">
    <property type="entry name" value="Helicase_C"/>
    <property type="match status" value="1"/>
</dbReference>
<dbReference type="Proteomes" id="UP001283212">
    <property type="component" value="Unassembled WGS sequence"/>
</dbReference>
<dbReference type="InterPro" id="IPR045628">
    <property type="entry name" value="Lhr_WH_dom"/>
</dbReference>
<evidence type="ECO:0000256" key="9">
    <source>
        <dbReference type="ARBA" id="ARBA00093467"/>
    </source>
</evidence>
<dbReference type="GO" id="GO:0006281">
    <property type="term" value="P:DNA repair"/>
    <property type="evidence" value="ECO:0007669"/>
    <property type="project" value="UniProtKB-KW"/>
</dbReference>
<dbReference type="Pfam" id="PF00270">
    <property type="entry name" value="DEAD"/>
    <property type="match status" value="1"/>
</dbReference>
<reference evidence="12 13" key="1">
    <citation type="submission" date="2023-06" db="EMBL/GenBank/DDBJ databases">
        <title>Genome sequence of Methancorpusculaceae sp. Cs1.</title>
        <authorList>
            <person name="Protasov E."/>
            <person name="Platt K."/>
            <person name="Poehlein A."/>
            <person name="Daniel R."/>
            <person name="Brune A."/>
        </authorList>
    </citation>
    <scope>NUCLEOTIDE SEQUENCE [LARGE SCALE GENOMIC DNA]</scope>
    <source>
        <strain evidence="12 13">Cs1</strain>
    </source>
</reference>
<evidence type="ECO:0000256" key="1">
    <source>
        <dbReference type="ARBA" id="ARBA00022741"/>
    </source>
</evidence>
<dbReference type="PROSITE" id="PS51194">
    <property type="entry name" value="HELICASE_CTER"/>
    <property type="match status" value="1"/>
</dbReference>
<dbReference type="PROSITE" id="PS51192">
    <property type="entry name" value="HELICASE_ATP_BIND_1"/>
    <property type="match status" value="1"/>
</dbReference>
<sequence>MTTAIEELRANLHPKIRDALDKRGFDEFSEIQMRAVPKLITGENAVLIAPTGTGKTESALLPLFHRMLTETHPPGFTVLYITPLRSLNRDMMNRLEWWGHELGLRISVRHGDTTANDRRKQATHPPDILITTPESLQAMMMGKVLRKNLEGTRYVVIDEIHELASGKRGAQLSIGLERLVEMSGEVQRIGISATVGNPEIIGQFLCGKRPYTIVQVPVAKTLDLTVRFAGEAFADQVKLIEQCIDSHTSTLVFTNTRSVAEAIGHALRERGDIDVHHGSLSREMRIDAEDRFRAGGTKGMICTSSMELGIDIGQIDHVVQFNSPREVARLIQRTGRAGHQLNATSKGTVLATGFDDCIESMIIVRKAMQNEPENVRPHINAADVIANQVAAIAVERGEISIQKIEEIISRSYCFAEAGPLIREVIAQMEKHYLIRTEGDMLITKTRARRYLSMNLSMIADEKKSVVFDVVSRKPVGTLDESFVISWISSGAVFVARGKMWRVLDIDEDRIMVEPAKNAKGELPSWEGEQIPVPFTVAMEAGRLRRLQNFGEYHADTRSVAFSEKILSEMKKNRSITATDKVIVLEDADDGVVVNLCGGHKVNEALGRVLSILLSARYGTSVGIETNAYRILLRLPKFLRAPDVDEVLCSLEPDHVEAILMLALKKTALYKWKLVQIAKKFGAIDADADYEKISINRLMELFDNTVIEKEAFRELFFSNMDVLHAREVVQSLKDHGMETATSRLSIIGAEGLFTGRDVIVPPGEDQAIIESVKHRIDEQDIILACMHCKSWKSKTKVGRAPDNPQCPLCGARLVAVLKPYDEKLYAAMKKKNKTTEEKEAEARMMRNANMVLSSGRKAIIALAGRGVGPESAARILNTFASGDNFYREILKAERKFVQTHRFWSD</sequence>
<keyword evidence="4 12" id="KW-0347">Helicase</keyword>
<keyword evidence="6" id="KW-0238">DNA-binding</keyword>
<dbReference type="SMART" id="SM00382">
    <property type="entry name" value="AAA"/>
    <property type="match status" value="1"/>
</dbReference>
<evidence type="ECO:0000256" key="3">
    <source>
        <dbReference type="ARBA" id="ARBA00022801"/>
    </source>
</evidence>
<dbReference type="Pfam" id="PF08494">
    <property type="entry name" value="DEAD_assoc"/>
    <property type="match status" value="1"/>
</dbReference>
<evidence type="ECO:0000259" key="11">
    <source>
        <dbReference type="PROSITE" id="PS51194"/>
    </source>
</evidence>
<organism evidence="12 13">
    <name type="scientific">Methanorbis rubei</name>
    <dbReference type="NCBI Taxonomy" id="3028300"/>
    <lineage>
        <taxon>Archaea</taxon>
        <taxon>Methanobacteriati</taxon>
        <taxon>Methanobacteriota</taxon>
        <taxon>Stenosarchaea group</taxon>
        <taxon>Methanomicrobia</taxon>
        <taxon>Methanomicrobiales</taxon>
        <taxon>Methanocorpusculaceae</taxon>
        <taxon>Methanorbis</taxon>
    </lineage>
</organism>
<evidence type="ECO:0000256" key="5">
    <source>
        <dbReference type="ARBA" id="ARBA00022840"/>
    </source>
</evidence>
<name>A0AAE4MH18_9EURY</name>
<keyword evidence="1" id="KW-0547">Nucleotide-binding</keyword>
<comment type="caution">
    <text evidence="12">The sequence shown here is derived from an EMBL/GenBank/DDBJ whole genome shotgun (WGS) entry which is preliminary data.</text>
</comment>
<dbReference type="InterPro" id="IPR017170">
    <property type="entry name" value="Lhr-like"/>
</dbReference>
<comment type="similarity">
    <text evidence="9">Belongs to the Lhr helicase family. Lhr-Core subfamily.</text>
</comment>
<evidence type="ECO:0000313" key="12">
    <source>
        <dbReference type="EMBL" id="MDV0444101.1"/>
    </source>
</evidence>
<accession>A0AAE4MH18</accession>
<dbReference type="GO" id="GO:0140097">
    <property type="term" value="F:catalytic activity, acting on DNA"/>
    <property type="evidence" value="ECO:0007669"/>
    <property type="project" value="UniProtKB-ARBA"/>
</dbReference>
<dbReference type="SMART" id="SM00487">
    <property type="entry name" value="DEXDc"/>
    <property type="match status" value="1"/>
</dbReference>